<evidence type="ECO:0000313" key="17">
    <source>
        <dbReference type="Proteomes" id="UP001332503"/>
    </source>
</evidence>
<keyword evidence="8" id="KW-0735">Signal-anchor</keyword>
<reference evidence="15" key="1">
    <citation type="submission" date="2023-06" db="EMBL/GenBank/DDBJ databases">
        <authorList>
            <person name="Tohno M."/>
            <person name="Tanizawa Y."/>
        </authorList>
    </citation>
    <scope>NUCLEOTIDE SEQUENCE</scope>
    <source>
        <strain evidence="16">BF125</strain>
        <strain evidence="15">BF186</strain>
    </source>
</reference>
<dbReference type="Proteomes" id="UP001346800">
    <property type="component" value="Unassembled WGS sequence"/>
</dbReference>
<gene>
    <name evidence="16" type="ORF">LABF125_01660</name>
    <name evidence="15" type="ORF">LABF186_02930</name>
</gene>
<keyword evidence="4" id="KW-0808">Transferase</keyword>
<evidence type="ECO:0000256" key="14">
    <source>
        <dbReference type="ARBA" id="ARBA00042865"/>
    </source>
</evidence>
<evidence type="ECO:0000256" key="7">
    <source>
        <dbReference type="ARBA" id="ARBA00022824"/>
    </source>
</evidence>
<dbReference type="InterPro" id="IPR003406">
    <property type="entry name" value="Glyco_trans_14"/>
</dbReference>
<dbReference type="RefSeq" id="WP_338186977.1">
    <property type="nucleotide sequence ID" value="NZ_BTFQ01000011.1"/>
</dbReference>
<evidence type="ECO:0000256" key="3">
    <source>
        <dbReference type="ARBA" id="ARBA00022676"/>
    </source>
</evidence>
<keyword evidence="3" id="KW-0328">Glycosyltransferase</keyword>
<proteinExistence type="predicted"/>
<dbReference type="PANTHER" id="PTHR46025">
    <property type="entry name" value="XYLOSYLTRANSFERASE OXT"/>
    <property type="match status" value="1"/>
</dbReference>
<dbReference type="Proteomes" id="UP001332503">
    <property type="component" value="Unassembled WGS sequence"/>
</dbReference>
<evidence type="ECO:0000256" key="12">
    <source>
        <dbReference type="ARBA" id="ARBA00023157"/>
    </source>
</evidence>
<dbReference type="GO" id="GO:0016757">
    <property type="term" value="F:glycosyltransferase activity"/>
    <property type="evidence" value="ECO:0007669"/>
    <property type="project" value="UniProtKB-KW"/>
</dbReference>
<evidence type="ECO:0000256" key="8">
    <source>
        <dbReference type="ARBA" id="ARBA00022968"/>
    </source>
</evidence>
<protein>
    <recommendedName>
        <fullName evidence="14">Peptide O-xylosyltransferase</fullName>
    </recommendedName>
</protein>
<keyword evidence="7" id="KW-0256">Endoplasmic reticulum</keyword>
<keyword evidence="5" id="KW-0812">Transmembrane</keyword>
<evidence type="ECO:0000256" key="1">
    <source>
        <dbReference type="ARBA" id="ARBA00004323"/>
    </source>
</evidence>
<dbReference type="InterPro" id="IPR043538">
    <property type="entry name" value="XYLT"/>
</dbReference>
<dbReference type="GO" id="GO:0046872">
    <property type="term" value="F:metal ion binding"/>
    <property type="evidence" value="ECO:0007669"/>
    <property type="project" value="UniProtKB-KW"/>
</dbReference>
<name>A0ABD0C0C8_LACAM</name>
<evidence type="ECO:0000313" key="18">
    <source>
        <dbReference type="Proteomes" id="UP001346800"/>
    </source>
</evidence>
<evidence type="ECO:0000256" key="9">
    <source>
        <dbReference type="ARBA" id="ARBA00022989"/>
    </source>
</evidence>
<keyword evidence="9" id="KW-1133">Transmembrane helix</keyword>
<reference evidence="17 18" key="2">
    <citation type="journal article" date="2024" name="Int. J. Syst. Evol. Microbiol.">
        <title>Proposal of Lactobacillus amylovorus subsp. animalis subsp. nov. and an emended description of Lactobacillus amylovorus.</title>
        <authorList>
            <person name="Yamane K."/>
            <person name="Tanizawa Y."/>
            <person name="Kobayashi H."/>
            <person name="Kamizono T."/>
            <person name="Kojima Y."/>
            <person name="Takagi H."/>
            <person name="Tohno M."/>
        </authorList>
    </citation>
    <scope>NUCLEOTIDE SEQUENCE [LARGE SCALE GENOMIC DNA]</scope>
    <source>
        <strain evidence="16 17">BF125</strain>
        <strain evidence="15 18">BF186</strain>
    </source>
</reference>
<evidence type="ECO:0000256" key="6">
    <source>
        <dbReference type="ARBA" id="ARBA00022723"/>
    </source>
</evidence>
<keyword evidence="6" id="KW-0479">Metal-binding</keyword>
<keyword evidence="12" id="KW-1015">Disulfide bond</keyword>
<dbReference type="PANTHER" id="PTHR46025:SF3">
    <property type="entry name" value="XYLOSYLTRANSFERASE OXT"/>
    <property type="match status" value="1"/>
</dbReference>
<keyword evidence="17" id="KW-1185">Reference proteome</keyword>
<keyword evidence="11" id="KW-0472">Membrane</keyword>
<sequence>MGKHAYLIIANRNPNQLNLLLNTLDDSRNDIYLLIDKKSINKFYNIFKPMYSSLYMIDPIDIYWGNYSQISAELKLFTSSKDGNYDYYHLLSGLDLPLVNQDVIHNFFDAHLNKEFITYSAALSPKQLAMRLHKYHFASSFRTTSKMMHYYHRLEMKLYSKLPQRRISFSKIAFGSNWVSLDQDLINSLVEHQTMIHDIFHDGFLVDELFVPIFINIFPKYKNKIYYSSPVNDRPNEFQGNLRYINWWDGSPYTWKLKDYSKLEYARNKGHLFSRKFDENIDKKIIEKVVNYDLSE</sequence>
<keyword evidence="13" id="KW-0325">Glycoprotein</keyword>
<dbReference type="EMBL" id="BTFR01000004">
    <property type="protein sequence ID" value="GMM15033.1"/>
    <property type="molecule type" value="Genomic_DNA"/>
</dbReference>
<organism evidence="15 18">
    <name type="scientific">Lactobacillus amylovorus subsp. animalium</name>
    <dbReference type="NCBI Taxonomy" id="3378536"/>
    <lineage>
        <taxon>Bacteria</taxon>
        <taxon>Bacillati</taxon>
        <taxon>Bacillota</taxon>
        <taxon>Bacilli</taxon>
        <taxon>Lactobacillales</taxon>
        <taxon>Lactobacillaceae</taxon>
        <taxon>Lactobacillus</taxon>
    </lineage>
</organism>
<evidence type="ECO:0000256" key="11">
    <source>
        <dbReference type="ARBA" id="ARBA00023136"/>
    </source>
</evidence>
<evidence type="ECO:0000256" key="2">
    <source>
        <dbReference type="ARBA" id="ARBA00004648"/>
    </source>
</evidence>
<comment type="subcellular location">
    <subcellularLocation>
        <location evidence="2">Endoplasmic reticulum membrane</location>
        <topology evidence="2">Single-pass type II membrane protein</topology>
    </subcellularLocation>
    <subcellularLocation>
        <location evidence="1">Golgi apparatus membrane</location>
        <topology evidence="1">Single-pass type II membrane protein</topology>
    </subcellularLocation>
</comment>
<evidence type="ECO:0000313" key="16">
    <source>
        <dbReference type="EMBL" id="GMM15033.1"/>
    </source>
</evidence>
<dbReference type="Pfam" id="PF02485">
    <property type="entry name" value="Branch"/>
    <property type="match status" value="1"/>
</dbReference>
<accession>A0ABD0C0C8</accession>
<evidence type="ECO:0000313" key="15">
    <source>
        <dbReference type="EMBL" id="GMM13179.1"/>
    </source>
</evidence>
<dbReference type="AlphaFoldDB" id="A0ABD0C0C8"/>
<evidence type="ECO:0000256" key="10">
    <source>
        <dbReference type="ARBA" id="ARBA00023034"/>
    </source>
</evidence>
<comment type="caution">
    <text evidence="15">The sequence shown here is derived from an EMBL/GenBank/DDBJ whole genome shotgun (WGS) entry which is preliminary data.</text>
</comment>
<evidence type="ECO:0000256" key="13">
    <source>
        <dbReference type="ARBA" id="ARBA00023180"/>
    </source>
</evidence>
<dbReference type="EMBL" id="BTFQ01000011">
    <property type="protein sequence ID" value="GMM13179.1"/>
    <property type="molecule type" value="Genomic_DNA"/>
</dbReference>
<dbReference type="GO" id="GO:0009101">
    <property type="term" value="P:glycoprotein biosynthetic process"/>
    <property type="evidence" value="ECO:0007669"/>
    <property type="project" value="UniProtKB-ARBA"/>
</dbReference>
<keyword evidence="10" id="KW-0333">Golgi apparatus</keyword>
<evidence type="ECO:0000256" key="5">
    <source>
        <dbReference type="ARBA" id="ARBA00022692"/>
    </source>
</evidence>
<evidence type="ECO:0000256" key="4">
    <source>
        <dbReference type="ARBA" id="ARBA00022679"/>
    </source>
</evidence>